<gene>
    <name evidence="1" type="ORF">LMG28138_04526</name>
</gene>
<dbReference type="AlphaFoldDB" id="A0A6S7BTJ5"/>
<name>A0A6S7BTJ5_9BURK</name>
<proteinExistence type="predicted"/>
<sequence length="79" mass="9052">MRKLLIHAAEEAAEFTQAAMKKARGDWGLKNLTDEAADLAALLLVLRENELIDAERFEKRLALKHSKMRKKYGRKADRS</sequence>
<reference evidence="1 2" key="1">
    <citation type="submission" date="2020-04" db="EMBL/GenBank/DDBJ databases">
        <authorList>
            <person name="De Canck E."/>
        </authorList>
    </citation>
    <scope>NUCLEOTIDE SEQUENCE [LARGE SCALE GENOMIC DNA]</scope>
    <source>
        <strain evidence="1 2">LMG 28138</strain>
    </source>
</reference>
<evidence type="ECO:0000313" key="1">
    <source>
        <dbReference type="EMBL" id="CAB3798797.1"/>
    </source>
</evidence>
<dbReference type="Pfam" id="PF01503">
    <property type="entry name" value="PRA-PH"/>
    <property type="match status" value="1"/>
</dbReference>
<accession>A0A6S7BTJ5</accession>
<dbReference type="EMBL" id="CADIKM010000031">
    <property type="protein sequence ID" value="CAB3798797.1"/>
    <property type="molecule type" value="Genomic_DNA"/>
</dbReference>
<evidence type="ECO:0000313" key="2">
    <source>
        <dbReference type="Proteomes" id="UP000494115"/>
    </source>
</evidence>
<organism evidence="1 2">
    <name type="scientific">Pararobbsia alpina</name>
    <dbReference type="NCBI Taxonomy" id="621374"/>
    <lineage>
        <taxon>Bacteria</taxon>
        <taxon>Pseudomonadati</taxon>
        <taxon>Pseudomonadota</taxon>
        <taxon>Betaproteobacteria</taxon>
        <taxon>Burkholderiales</taxon>
        <taxon>Burkholderiaceae</taxon>
        <taxon>Pararobbsia</taxon>
    </lineage>
</organism>
<dbReference type="Proteomes" id="UP000494115">
    <property type="component" value="Unassembled WGS sequence"/>
</dbReference>
<dbReference type="InterPro" id="IPR021130">
    <property type="entry name" value="PRib-ATP_PPHydrolase-like"/>
</dbReference>
<dbReference type="RefSeq" id="WP_246257822.1">
    <property type="nucleotide sequence ID" value="NZ_CADIKM010000031.1"/>
</dbReference>
<keyword evidence="2" id="KW-1185">Reference proteome</keyword>
<protein>
    <submittedName>
        <fullName evidence="1">Uncharacterized protein</fullName>
    </submittedName>
</protein>